<organism evidence="2">
    <name type="scientific">Pseudomonas sp. MYb327</name>
    <dbReference type="NCBI Taxonomy" id="2745230"/>
    <lineage>
        <taxon>Bacteria</taxon>
        <taxon>Pseudomonadati</taxon>
        <taxon>Pseudomonadota</taxon>
        <taxon>Gammaproteobacteria</taxon>
        <taxon>Pseudomonadales</taxon>
        <taxon>Pseudomonadaceae</taxon>
        <taxon>Pseudomonas</taxon>
    </lineage>
</organism>
<dbReference type="EMBL" id="CP159258">
    <property type="protein sequence ID" value="XCG75784.1"/>
    <property type="molecule type" value="Genomic_DNA"/>
</dbReference>
<sequence length="51" mass="6143">MATEHKHPDPDEDMDEPTEKEVEAQKRAEKTWKHDDSRELSDRDQEWPLKP</sequence>
<evidence type="ECO:0000313" key="2">
    <source>
        <dbReference type="EMBL" id="XCG75784.1"/>
    </source>
</evidence>
<protein>
    <submittedName>
        <fullName evidence="2">Uncharacterized protein</fullName>
    </submittedName>
</protein>
<accession>A0AAU8E6F6</accession>
<gene>
    <name evidence="2" type="ORF">ABVN21_06825</name>
</gene>
<dbReference type="AlphaFoldDB" id="A0AAU8E6F6"/>
<name>A0AAU8E6F6_9PSED</name>
<evidence type="ECO:0000256" key="1">
    <source>
        <dbReference type="SAM" id="MobiDB-lite"/>
    </source>
</evidence>
<dbReference type="RefSeq" id="WP_339556278.1">
    <property type="nucleotide sequence ID" value="NZ_CP159258.1"/>
</dbReference>
<proteinExistence type="predicted"/>
<feature type="compositionally biased region" description="Basic and acidic residues" evidence="1">
    <location>
        <begin position="17"/>
        <end position="51"/>
    </location>
</feature>
<feature type="region of interest" description="Disordered" evidence="1">
    <location>
        <begin position="1"/>
        <end position="51"/>
    </location>
</feature>
<reference evidence="2" key="1">
    <citation type="submission" date="2024-06" db="EMBL/GenBank/DDBJ databases">
        <title>The Caenorhabditis elegans bacterial microbiome influences microsporidia infection through nutrient limitation and inhibiting parasite invasion.</title>
        <authorList>
            <person name="Tamim El Jarkass H."/>
            <person name="Castelblanco S."/>
            <person name="Kaur M."/>
            <person name="Wan Y.C."/>
            <person name="Ellis A.E."/>
            <person name="Sheldon R.D."/>
            <person name="Lien E.C."/>
            <person name="Burton N.O."/>
            <person name="Wright G.D."/>
            <person name="Reinke A.W."/>
        </authorList>
    </citation>
    <scope>NUCLEOTIDE SEQUENCE</scope>
    <source>
        <strain evidence="2">MYb327</strain>
    </source>
</reference>